<name>A0AAD8FEG9_BIOPF</name>
<dbReference type="Proteomes" id="UP001233172">
    <property type="component" value="Unassembled WGS sequence"/>
</dbReference>
<proteinExistence type="predicted"/>
<accession>A0AAD8FEG9</accession>
<organism evidence="1 2">
    <name type="scientific">Biomphalaria pfeifferi</name>
    <name type="common">Bloodfluke planorb</name>
    <name type="synonym">Freshwater snail</name>
    <dbReference type="NCBI Taxonomy" id="112525"/>
    <lineage>
        <taxon>Eukaryota</taxon>
        <taxon>Metazoa</taxon>
        <taxon>Spiralia</taxon>
        <taxon>Lophotrochozoa</taxon>
        <taxon>Mollusca</taxon>
        <taxon>Gastropoda</taxon>
        <taxon>Heterobranchia</taxon>
        <taxon>Euthyneura</taxon>
        <taxon>Panpulmonata</taxon>
        <taxon>Hygrophila</taxon>
        <taxon>Lymnaeoidea</taxon>
        <taxon>Planorbidae</taxon>
        <taxon>Biomphalaria</taxon>
    </lineage>
</organism>
<keyword evidence="2" id="KW-1185">Reference proteome</keyword>
<evidence type="ECO:0000313" key="1">
    <source>
        <dbReference type="EMBL" id="KAK0060229.1"/>
    </source>
</evidence>
<dbReference type="AlphaFoldDB" id="A0AAD8FEG9"/>
<dbReference type="EMBL" id="JASAOG010000037">
    <property type="protein sequence ID" value="KAK0060229.1"/>
    <property type="molecule type" value="Genomic_DNA"/>
</dbReference>
<gene>
    <name evidence="1" type="ORF">Bpfe_010416</name>
</gene>
<sequence length="89" mass="9852">MTHKPSRHSREKLVVGSAFFINVTLHDSPVTWTDSPGSGVIGRWSQCGDSLPLGLGAIELLDDKLWHSNNVILIQIQQDTNLKKPRPVP</sequence>
<reference evidence="1" key="1">
    <citation type="journal article" date="2023" name="PLoS Negl. Trop. Dis.">
        <title>A genome sequence for Biomphalaria pfeifferi, the major vector snail for the human-infecting parasite Schistosoma mansoni.</title>
        <authorList>
            <person name="Bu L."/>
            <person name="Lu L."/>
            <person name="Laidemitt M.R."/>
            <person name="Zhang S.M."/>
            <person name="Mutuku M."/>
            <person name="Mkoji G."/>
            <person name="Steinauer M."/>
            <person name="Loker E.S."/>
        </authorList>
    </citation>
    <scope>NUCLEOTIDE SEQUENCE</scope>
    <source>
        <strain evidence="1">KasaAsao</strain>
    </source>
</reference>
<comment type="caution">
    <text evidence="1">The sequence shown here is derived from an EMBL/GenBank/DDBJ whole genome shotgun (WGS) entry which is preliminary data.</text>
</comment>
<reference evidence="1" key="2">
    <citation type="submission" date="2023-04" db="EMBL/GenBank/DDBJ databases">
        <authorList>
            <person name="Bu L."/>
            <person name="Lu L."/>
            <person name="Laidemitt M.R."/>
            <person name="Zhang S.M."/>
            <person name="Mutuku M."/>
            <person name="Mkoji G."/>
            <person name="Steinauer M."/>
            <person name="Loker E.S."/>
        </authorList>
    </citation>
    <scope>NUCLEOTIDE SEQUENCE</scope>
    <source>
        <strain evidence="1">KasaAsao</strain>
        <tissue evidence="1">Whole Snail</tissue>
    </source>
</reference>
<evidence type="ECO:0000313" key="2">
    <source>
        <dbReference type="Proteomes" id="UP001233172"/>
    </source>
</evidence>
<protein>
    <submittedName>
        <fullName evidence="1">Uncharacterized protein</fullName>
    </submittedName>
</protein>